<dbReference type="Proteomes" id="UP000465266">
    <property type="component" value="Unassembled WGS sequence"/>
</dbReference>
<proteinExistence type="inferred from homology"/>
<evidence type="ECO:0000256" key="1">
    <source>
        <dbReference type="ARBA" id="ARBA00006484"/>
    </source>
</evidence>
<organism evidence="4 5">
    <name type="scientific">Aspergillus udagawae</name>
    <dbReference type="NCBI Taxonomy" id="91492"/>
    <lineage>
        <taxon>Eukaryota</taxon>
        <taxon>Fungi</taxon>
        <taxon>Dikarya</taxon>
        <taxon>Ascomycota</taxon>
        <taxon>Pezizomycotina</taxon>
        <taxon>Eurotiomycetes</taxon>
        <taxon>Eurotiomycetidae</taxon>
        <taxon>Eurotiales</taxon>
        <taxon>Aspergillaceae</taxon>
        <taxon>Aspergillus</taxon>
        <taxon>Aspergillus subgen. Fumigati</taxon>
    </lineage>
</organism>
<dbReference type="SUPFAM" id="SSF51735">
    <property type="entry name" value="NAD(P)-binding Rossmann-fold domains"/>
    <property type="match status" value="1"/>
</dbReference>
<keyword evidence="2" id="KW-0521">NADP</keyword>
<comment type="caution">
    <text evidence="4">The sequence shown here is derived from an EMBL/GenBank/DDBJ whole genome shotgun (WGS) entry which is preliminary data.</text>
</comment>
<gene>
    <name evidence="4" type="ORF">IFM53868_00454</name>
</gene>
<keyword evidence="5" id="KW-1185">Reference proteome</keyword>
<evidence type="ECO:0000256" key="3">
    <source>
        <dbReference type="ARBA" id="ARBA00023002"/>
    </source>
</evidence>
<reference evidence="4 5" key="1">
    <citation type="submission" date="2020-01" db="EMBL/GenBank/DDBJ databases">
        <title>Draft genome sequence of Aspergillus udagawae IFM 53868.</title>
        <authorList>
            <person name="Takahashi H."/>
            <person name="Yaguchi T."/>
        </authorList>
    </citation>
    <scope>NUCLEOTIDE SEQUENCE [LARGE SCALE GENOMIC DNA]</scope>
    <source>
        <strain evidence="4 5">IFM 53868</strain>
    </source>
</reference>
<dbReference type="CDD" id="cd05233">
    <property type="entry name" value="SDR_c"/>
    <property type="match status" value="1"/>
</dbReference>
<evidence type="ECO:0000313" key="4">
    <source>
        <dbReference type="EMBL" id="GFF71028.1"/>
    </source>
</evidence>
<keyword evidence="3" id="KW-0560">Oxidoreductase</keyword>
<name>A0ABQ1A1C2_9EURO</name>
<dbReference type="Gene3D" id="3.40.50.720">
    <property type="entry name" value="NAD(P)-binding Rossmann-like Domain"/>
    <property type="match status" value="1"/>
</dbReference>
<dbReference type="InterPro" id="IPR036291">
    <property type="entry name" value="NAD(P)-bd_dom_sf"/>
</dbReference>
<dbReference type="EMBL" id="BLKG01000003">
    <property type="protein sequence ID" value="GFF71028.1"/>
    <property type="molecule type" value="Genomic_DNA"/>
</dbReference>
<protein>
    <submittedName>
        <fullName evidence="4">Rhamnolipids biosynthesis 3-oxoacyl-[acyl-carrier-protein] reductase</fullName>
    </submittedName>
</protein>
<evidence type="ECO:0000256" key="2">
    <source>
        <dbReference type="ARBA" id="ARBA00022857"/>
    </source>
</evidence>
<accession>A0ABQ1A1C2</accession>
<comment type="similarity">
    <text evidence="1">Belongs to the short-chain dehydrogenases/reductases (SDR) family.</text>
</comment>
<dbReference type="Pfam" id="PF00106">
    <property type="entry name" value="adh_short"/>
    <property type="match status" value="1"/>
</dbReference>
<sequence length="302" mass="31995">MMSHLQASKLFSIQGCVAVVTGAGSGLGRTMALSLDANGASKVFIIGRREDKLQETASLAINKTIITIKGDVSSKESLQAAYDSIASQTDHVDLLIANSGVMGPSARPPAAKPDGSKPSLAEVRDQLWSVPMEDFSKVFDINVTGSYYTVLAFLPLLEATNKRRPAPEKDKLSPPTAQVVITTSIAGFIRQVPFSFAYSLSKSATNHLVKMLSTTLSSYDIRVNGIAPGLYHSEMSADAFKVGDRGISDGSFPRERIPLTRGGSEEDIAGLILWLASASGGYINGSIIVTDGGRTAVHPASY</sequence>
<evidence type="ECO:0000313" key="5">
    <source>
        <dbReference type="Proteomes" id="UP000465266"/>
    </source>
</evidence>
<dbReference type="InterPro" id="IPR052178">
    <property type="entry name" value="Sec_Metab_Biosynth_SDR"/>
</dbReference>
<dbReference type="PRINTS" id="PR00081">
    <property type="entry name" value="GDHRDH"/>
</dbReference>
<dbReference type="PANTHER" id="PTHR43618">
    <property type="entry name" value="7-ALPHA-HYDROXYSTEROID DEHYDROGENASE"/>
    <property type="match status" value="1"/>
</dbReference>
<dbReference type="InterPro" id="IPR002347">
    <property type="entry name" value="SDR_fam"/>
</dbReference>
<dbReference type="PANTHER" id="PTHR43618:SF18">
    <property type="entry name" value="SHORT CHAIN DEHYDROGENASE_REDUCTASE FAMILY (AFU_ORTHOLOGUE AFUA_5G12480)"/>
    <property type="match status" value="1"/>
</dbReference>